<evidence type="ECO:0000313" key="2">
    <source>
        <dbReference type="EMBL" id="MYZ49899.1"/>
    </source>
</evidence>
<evidence type="ECO:0000256" key="1">
    <source>
        <dbReference type="SAM" id="Phobius"/>
    </source>
</evidence>
<protein>
    <recommendedName>
        <fullName evidence="4">Fimbrial protein</fullName>
    </recommendedName>
</protein>
<dbReference type="Proteomes" id="UP000773614">
    <property type="component" value="Unassembled WGS sequence"/>
</dbReference>
<dbReference type="AlphaFoldDB" id="A0A964T7K4"/>
<comment type="caution">
    <text evidence="2">The sequence shown here is derived from an EMBL/GenBank/DDBJ whole genome shotgun (WGS) entry which is preliminary data.</text>
</comment>
<name>A0A964T7K4_9HYPH</name>
<keyword evidence="3" id="KW-1185">Reference proteome</keyword>
<feature type="transmembrane region" description="Helical" evidence="1">
    <location>
        <begin position="27"/>
        <end position="51"/>
    </location>
</feature>
<organism evidence="2 3">
    <name type="scientific">Propylenella binzhouense</name>
    <dbReference type="NCBI Taxonomy" id="2555902"/>
    <lineage>
        <taxon>Bacteria</taxon>
        <taxon>Pseudomonadati</taxon>
        <taxon>Pseudomonadota</taxon>
        <taxon>Alphaproteobacteria</taxon>
        <taxon>Hyphomicrobiales</taxon>
        <taxon>Propylenellaceae</taxon>
        <taxon>Propylenella</taxon>
    </lineage>
</organism>
<accession>A0A964T7K4</accession>
<proteinExistence type="predicted"/>
<evidence type="ECO:0008006" key="4">
    <source>
        <dbReference type="Google" id="ProtNLM"/>
    </source>
</evidence>
<gene>
    <name evidence="2" type="ORF">E4O86_19510</name>
</gene>
<dbReference type="RefSeq" id="WP_161142237.1">
    <property type="nucleotide sequence ID" value="NZ_SPKJ01000103.1"/>
</dbReference>
<dbReference type="OrthoDB" id="7869382at2"/>
<dbReference type="EMBL" id="SPKJ01000103">
    <property type="protein sequence ID" value="MYZ49899.1"/>
    <property type="molecule type" value="Genomic_DNA"/>
</dbReference>
<sequence>MAPNNPADLDEEEPPLDPAVERVRQKLAWLLLGSLGVMLLGLIAVFSAIVYKVGAGGGEEAPAVPAVAAEGGPIRLPPATEVLDVALDGGRALLHVREPGGTALLLVDLESGRVLLRRAIAAQ</sequence>
<keyword evidence="1" id="KW-0472">Membrane</keyword>
<evidence type="ECO:0000313" key="3">
    <source>
        <dbReference type="Proteomes" id="UP000773614"/>
    </source>
</evidence>
<keyword evidence="1" id="KW-0812">Transmembrane</keyword>
<keyword evidence="1" id="KW-1133">Transmembrane helix</keyword>
<reference evidence="2" key="1">
    <citation type="submission" date="2019-03" db="EMBL/GenBank/DDBJ databases">
        <title>Afifella sp. nov., isolated from activated sludge.</title>
        <authorList>
            <person name="Li Q."/>
            <person name="Liu Y."/>
        </authorList>
    </citation>
    <scope>NUCLEOTIDE SEQUENCE</scope>
    <source>
        <strain evidence="2">L72</strain>
    </source>
</reference>